<evidence type="ECO:0000256" key="8">
    <source>
        <dbReference type="ARBA" id="ARBA00023136"/>
    </source>
</evidence>
<accession>A0ABQ4Q3G1</accession>
<dbReference type="SUPFAM" id="SSF52540">
    <property type="entry name" value="P-loop containing nucleoside triphosphate hydrolases"/>
    <property type="match status" value="1"/>
</dbReference>
<protein>
    <submittedName>
        <fullName evidence="12">Molybdenum import ATP-binding protein ModC</fullName>
    </submittedName>
</protein>
<dbReference type="PROSITE" id="PS50893">
    <property type="entry name" value="ABC_TRANSPORTER_2"/>
    <property type="match status" value="1"/>
</dbReference>
<evidence type="ECO:0000256" key="4">
    <source>
        <dbReference type="ARBA" id="ARBA00022519"/>
    </source>
</evidence>
<proteinExistence type="predicted"/>
<keyword evidence="8" id="KW-0472">Membrane</keyword>
<evidence type="ECO:0000256" key="2">
    <source>
        <dbReference type="ARBA" id="ARBA00022475"/>
    </source>
</evidence>
<feature type="domain" description="ABC transporter" evidence="10">
    <location>
        <begin position="1"/>
        <end position="236"/>
    </location>
</feature>
<keyword evidence="1" id="KW-0813">Transport</keyword>
<evidence type="ECO:0000256" key="6">
    <source>
        <dbReference type="ARBA" id="ARBA00022840"/>
    </source>
</evidence>
<dbReference type="EMBL" id="BPMK01000005">
    <property type="protein sequence ID" value="GIZ51340.1"/>
    <property type="molecule type" value="Genomic_DNA"/>
</dbReference>
<dbReference type="PROSITE" id="PS00211">
    <property type="entry name" value="ABC_TRANSPORTER_1"/>
    <property type="match status" value="1"/>
</dbReference>
<organism evidence="12 13">
    <name type="scientific">Noviherbaspirillum aridicola</name>
    <dbReference type="NCBI Taxonomy" id="2849687"/>
    <lineage>
        <taxon>Bacteria</taxon>
        <taxon>Pseudomonadati</taxon>
        <taxon>Pseudomonadota</taxon>
        <taxon>Betaproteobacteria</taxon>
        <taxon>Burkholderiales</taxon>
        <taxon>Oxalobacteraceae</taxon>
        <taxon>Noviherbaspirillum</taxon>
    </lineage>
</organism>
<evidence type="ECO:0000256" key="7">
    <source>
        <dbReference type="ARBA" id="ARBA00022967"/>
    </source>
</evidence>
<keyword evidence="4" id="KW-0997">Cell inner membrane</keyword>
<keyword evidence="5" id="KW-0547">Nucleotide-binding</keyword>
<evidence type="ECO:0000256" key="5">
    <source>
        <dbReference type="ARBA" id="ARBA00022741"/>
    </source>
</evidence>
<dbReference type="InterPro" id="IPR008995">
    <property type="entry name" value="Mo/tungstate-bd_C_term_dom"/>
</dbReference>
<comment type="caution">
    <text evidence="12">The sequence shown here is derived from an EMBL/GenBank/DDBJ whole genome shotgun (WGS) entry which is preliminary data.</text>
</comment>
<dbReference type="RefSeq" id="WP_220807509.1">
    <property type="nucleotide sequence ID" value="NZ_BPMK01000005.1"/>
</dbReference>
<dbReference type="InterPro" id="IPR005116">
    <property type="entry name" value="Transp-assoc_OB_typ1"/>
</dbReference>
<dbReference type="InterPro" id="IPR011868">
    <property type="entry name" value="ModC_ABC_ATP-bd"/>
</dbReference>
<evidence type="ECO:0000256" key="9">
    <source>
        <dbReference type="PROSITE-ProRule" id="PRU01213"/>
    </source>
</evidence>
<sequence>MNTGGVEISLAVAHGDFRLQAELNLPGRGVTAIAGPSGCGKTTLLRGIAGLDRHAGHLRVNGEIWQDDARGIFLPVHKRALGYVFQEASLLPHLDVRANIEYGWKRAASGATRPDPKRMLRLLGIDHLLGRRPADLSGGERQRVAIARALLAAPRMLLMDEPLAALDQARKQEVLPYLERLHEELALPILYVSHSPDEIARLADHLVLMEQGRVAGSGPITEMSARLDLPQAQAEAGVIVDAVVEDWDADYQLATLRVGANAIRVPHPRLSVGQRLRLRILARDVILALDRRDDTSALNHVPVRVLEEAPAGGSAHVMVRLDAQGMPLLARVTRISRDRLGVAPGVGMWAQFKATAVFA</sequence>
<keyword evidence="7" id="KW-1278">Translocase</keyword>
<evidence type="ECO:0000313" key="13">
    <source>
        <dbReference type="Proteomes" id="UP000887222"/>
    </source>
</evidence>
<keyword evidence="3 9" id="KW-0500">Molybdenum</keyword>
<feature type="domain" description="Mop" evidence="11">
    <location>
        <begin position="294"/>
        <end position="359"/>
    </location>
</feature>
<evidence type="ECO:0000256" key="3">
    <source>
        <dbReference type="ARBA" id="ARBA00022505"/>
    </source>
</evidence>
<keyword evidence="6 12" id="KW-0067">ATP-binding</keyword>
<gene>
    <name evidence="12" type="primary">modD</name>
    <name evidence="12" type="ORF">NCCP691_13540</name>
</gene>
<dbReference type="Proteomes" id="UP000887222">
    <property type="component" value="Unassembled WGS sequence"/>
</dbReference>
<reference evidence="12 13" key="1">
    <citation type="journal article" date="2022" name="Int. J. Syst. Evol. Microbiol.">
        <title>Noviherbaspirillum aridicola sp. nov., isolated from an arid soil in Pakistan.</title>
        <authorList>
            <person name="Khan I.U."/>
            <person name="Saqib M."/>
            <person name="Amin A."/>
            <person name="Hussain F."/>
            <person name="Li L."/>
            <person name="Liu Y.H."/>
            <person name="Fang B.Z."/>
            <person name="Ahmed I."/>
            <person name="Li W.J."/>
        </authorList>
    </citation>
    <scope>NUCLEOTIDE SEQUENCE [LARGE SCALE GENOMIC DNA]</scope>
    <source>
        <strain evidence="12 13">NCCP-691</strain>
    </source>
</reference>
<dbReference type="InterPro" id="IPR003439">
    <property type="entry name" value="ABC_transporter-like_ATP-bd"/>
</dbReference>
<dbReference type="Pfam" id="PF00005">
    <property type="entry name" value="ABC_tran"/>
    <property type="match status" value="1"/>
</dbReference>
<dbReference type="SMART" id="SM00382">
    <property type="entry name" value="AAA"/>
    <property type="match status" value="1"/>
</dbReference>
<dbReference type="PROSITE" id="PS51866">
    <property type="entry name" value="MOP"/>
    <property type="match status" value="1"/>
</dbReference>
<keyword evidence="13" id="KW-1185">Reference proteome</keyword>
<dbReference type="PANTHER" id="PTHR43514">
    <property type="entry name" value="ABC TRANSPORTER I FAMILY MEMBER 10"/>
    <property type="match status" value="1"/>
</dbReference>
<evidence type="ECO:0000259" key="11">
    <source>
        <dbReference type="PROSITE" id="PS51866"/>
    </source>
</evidence>
<keyword evidence="2" id="KW-1003">Cell membrane</keyword>
<dbReference type="PANTHER" id="PTHR43514:SF10">
    <property type="entry name" value="MOLYBDENUM IMPORT ATP-BINDING PROTEIN MODC 2"/>
    <property type="match status" value="1"/>
</dbReference>
<dbReference type="InterPro" id="IPR050334">
    <property type="entry name" value="Molybdenum_import_ModC"/>
</dbReference>
<dbReference type="NCBIfam" id="TIGR02142">
    <property type="entry name" value="modC_ABC"/>
    <property type="match status" value="1"/>
</dbReference>
<dbReference type="InterPro" id="IPR017871">
    <property type="entry name" value="ABC_transporter-like_CS"/>
</dbReference>
<dbReference type="Gene3D" id="2.40.50.100">
    <property type="match status" value="1"/>
</dbReference>
<dbReference type="SUPFAM" id="SSF50331">
    <property type="entry name" value="MOP-like"/>
    <property type="match status" value="1"/>
</dbReference>
<evidence type="ECO:0000256" key="1">
    <source>
        <dbReference type="ARBA" id="ARBA00022448"/>
    </source>
</evidence>
<dbReference type="GO" id="GO:0005524">
    <property type="term" value="F:ATP binding"/>
    <property type="evidence" value="ECO:0007669"/>
    <property type="project" value="UniProtKB-KW"/>
</dbReference>
<dbReference type="InterPro" id="IPR027417">
    <property type="entry name" value="P-loop_NTPase"/>
</dbReference>
<dbReference type="Pfam" id="PF03459">
    <property type="entry name" value="TOBE"/>
    <property type="match status" value="1"/>
</dbReference>
<evidence type="ECO:0000259" key="10">
    <source>
        <dbReference type="PROSITE" id="PS50893"/>
    </source>
</evidence>
<evidence type="ECO:0000313" key="12">
    <source>
        <dbReference type="EMBL" id="GIZ51340.1"/>
    </source>
</evidence>
<dbReference type="InterPro" id="IPR003593">
    <property type="entry name" value="AAA+_ATPase"/>
</dbReference>
<dbReference type="InterPro" id="IPR004606">
    <property type="entry name" value="Mop_domain"/>
</dbReference>
<name>A0ABQ4Q3G1_9BURK</name>
<dbReference type="Gene3D" id="3.40.50.300">
    <property type="entry name" value="P-loop containing nucleotide triphosphate hydrolases"/>
    <property type="match status" value="1"/>
</dbReference>